<name>A0A9P5P829_9AGAR</name>
<dbReference type="Proteomes" id="UP000772434">
    <property type="component" value="Unassembled WGS sequence"/>
</dbReference>
<organism evidence="1 2">
    <name type="scientific">Rhodocollybia butyracea</name>
    <dbReference type="NCBI Taxonomy" id="206335"/>
    <lineage>
        <taxon>Eukaryota</taxon>
        <taxon>Fungi</taxon>
        <taxon>Dikarya</taxon>
        <taxon>Basidiomycota</taxon>
        <taxon>Agaricomycotina</taxon>
        <taxon>Agaricomycetes</taxon>
        <taxon>Agaricomycetidae</taxon>
        <taxon>Agaricales</taxon>
        <taxon>Marasmiineae</taxon>
        <taxon>Omphalotaceae</taxon>
        <taxon>Rhodocollybia</taxon>
    </lineage>
</organism>
<sequence length="502" mass="56384">MTRAVRLLNRRQLFGFAAFLSLLLTISTITCFNSDVLPFRSTKKPWSIDLVGSGPLIPRNSTSESIYVISLPHRTDRRERMEILRNYLGLNWTYVEATSVKDEIVARILGNVKKLREESMRARLELLRIQDAKVKERKNTEAALKTSADEFALFPDDLEPNPNSKLTSGLFSGVKLPFEWPLDLSQQPSPVASLHSPFRTQILSFLAKFDVYSNESSGFLRTWSPLSRLSSNSTDEDEYFSRFLSNRPALPISTKSISSSPSLELVGATRDFSLAPYSSTFPYQKFLTLARVAVWYSHLSVLRQIHKIQAESRFPDEHISVILEDDINVEKDIRNRLGGIWQVLPQDWDVVFLGHCWSNESFYPAIISPSNRPPSSNTRVFDIPQNMNTLHSSSAPRCTHAYALSAGGATRLLAHLEYPPFAYSRAIDQAYAWLVINGRIKAYSIVGSVVVQTKAESWLGKLGKFMGGGGVEVGKGDVWRDGDGTSSSTWKEDLVDGVFVFD</sequence>
<dbReference type="AlphaFoldDB" id="A0A9P5P829"/>
<dbReference type="OrthoDB" id="47375at2759"/>
<gene>
    <name evidence="1" type="ORF">BDP27DRAFT_1344272</name>
</gene>
<evidence type="ECO:0000313" key="2">
    <source>
        <dbReference type="Proteomes" id="UP000772434"/>
    </source>
</evidence>
<comment type="caution">
    <text evidence="1">The sequence shown here is derived from an EMBL/GenBank/DDBJ whole genome shotgun (WGS) entry which is preliminary data.</text>
</comment>
<evidence type="ECO:0008006" key="3">
    <source>
        <dbReference type="Google" id="ProtNLM"/>
    </source>
</evidence>
<keyword evidence="2" id="KW-1185">Reference proteome</keyword>
<dbReference type="EMBL" id="JADNRY010000405">
    <property type="protein sequence ID" value="KAF9056961.1"/>
    <property type="molecule type" value="Genomic_DNA"/>
</dbReference>
<evidence type="ECO:0000313" key="1">
    <source>
        <dbReference type="EMBL" id="KAF9056961.1"/>
    </source>
</evidence>
<proteinExistence type="predicted"/>
<reference evidence="1" key="1">
    <citation type="submission" date="2020-11" db="EMBL/GenBank/DDBJ databases">
        <authorList>
            <consortium name="DOE Joint Genome Institute"/>
            <person name="Ahrendt S."/>
            <person name="Riley R."/>
            <person name="Andreopoulos W."/>
            <person name="Labutti K."/>
            <person name="Pangilinan J."/>
            <person name="Ruiz-Duenas F.J."/>
            <person name="Barrasa J.M."/>
            <person name="Sanchez-Garcia M."/>
            <person name="Camarero S."/>
            <person name="Miyauchi S."/>
            <person name="Serrano A."/>
            <person name="Linde D."/>
            <person name="Babiker R."/>
            <person name="Drula E."/>
            <person name="Ayuso-Fernandez I."/>
            <person name="Pacheco R."/>
            <person name="Padilla G."/>
            <person name="Ferreira P."/>
            <person name="Barriuso J."/>
            <person name="Kellner H."/>
            <person name="Castanera R."/>
            <person name="Alfaro M."/>
            <person name="Ramirez L."/>
            <person name="Pisabarro A.G."/>
            <person name="Kuo A."/>
            <person name="Tritt A."/>
            <person name="Lipzen A."/>
            <person name="He G."/>
            <person name="Yan M."/>
            <person name="Ng V."/>
            <person name="Cullen D."/>
            <person name="Martin F."/>
            <person name="Rosso M.-N."/>
            <person name="Henrissat B."/>
            <person name="Hibbett D."/>
            <person name="Martinez A.T."/>
            <person name="Grigoriev I.V."/>
        </authorList>
    </citation>
    <scope>NUCLEOTIDE SEQUENCE</scope>
    <source>
        <strain evidence="1">AH 40177</strain>
    </source>
</reference>
<protein>
    <recommendedName>
        <fullName evidence="3">Glycosyltransferase family 25 protein</fullName>
    </recommendedName>
</protein>
<accession>A0A9P5P829</accession>